<organism evidence="1 2">
    <name type="scientific">Romanomermis culicivorax</name>
    <name type="common">Nematode worm</name>
    <dbReference type="NCBI Taxonomy" id="13658"/>
    <lineage>
        <taxon>Eukaryota</taxon>
        <taxon>Metazoa</taxon>
        <taxon>Ecdysozoa</taxon>
        <taxon>Nematoda</taxon>
        <taxon>Enoplea</taxon>
        <taxon>Dorylaimia</taxon>
        <taxon>Mermithida</taxon>
        <taxon>Mermithoidea</taxon>
        <taxon>Mermithidae</taxon>
        <taxon>Romanomermis</taxon>
    </lineage>
</organism>
<accession>A0A915I8W8</accession>
<name>A0A915I8W8_ROMCU</name>
<proteinExistence type="predicted"/>
<sequence length="419" mass="48606">MTHRLDMLLLNFTDIGKFVIVPHVGLDNKNDMKIKFYHNDTEIFIHMKKGAESLELSFGDGISIKYGNGYFYTNQLFPKSKARLWYDYNRIINLCNKLGIKFRAYSERDQESFTLTNETIQFDLLEMKLSIFETSDKENPPVKQIKCNQGYNIVLIKPTCCTNLTAIINDGAKVFQVVILELEHNMHELGLDLTLVTDAIDEWNTPYYLEIEPIVHHSSMVLLINMIVREEITPYRIGAIRLNDVISLENYKKVKVSAKSDFILEYNNTSMTPKVTPLPRVICPFSPIVVLNPFVVERGQTILFNDRIMTNYDLVELDNSTLLITNMVSDMMQMFILKEEDVPLLTIIIEHYKSEQMKNTKLKFEHGIELDLNNLNGHEIINYFTFKLKIHLMSKHIDEEGLIMQRDLRFNAGGNIMSL</sequence>
<dbReference type="AlphaFoldDB" id="A0A915I8W8"/>
<keyword evidence="1" id="KW-1185">Reference proteome</keyword>
<evidence type="ECO:0000313" key="2">
    <source>
        <dbReference type="WBParaSite" id="nRc.2.0.1.t10312-RA"/>
    </source>
</evidence>
<evidence type="ECO:0000313" key="1">
    <source>
        <dbReference type="Proteomes" id="UP000887565"/>
    </source>
</evidence>
<protein>
    <submittedName>
        <fullName evidence="2">Uncharacterized protein</fullName>
    </submittedName>
</protein>
<reference evidence="2" key="1">
    <citation type="submission" date="2022-11" db="UniProtKB">
        <authorList>
            <consortium name="WormBaseParasite"/>
        </authorList>
    </citation>
    <scope>IDENTIFICATION</scope>
</reference>
<dbReference type="WBParaSite" id="nRc.2.0.1.t10312-RA">
    <property type="protein sequence ID" value="nRc.2.0.1.t10312-RA"/>
    <property type="gene ID" value="nRc.2.0.1.g10312"/>
</dbReference>
<dbReference type="Proteomes" id="UP000887565">
    <property type="component" value="Unplaced"/>
</dbReference>